<keyword evidence="1" id="KW-0812">Transmembrane</keyword>
<name>A0A1E1X1F9_9ACAR</name>
<accession>A0A1E1X1F9</accession>
<feature type="non-terminal residue" evidence="2">
    <location>
        <position position="1"/>
    </location>
</feature>
<evidence type="ECO:0000256" key="1">
    <source>
        <dbReference type="SAM" id="Phobius"/>
    </source>
</evidence>
<dbReference type="AlphaFoldDB" id="A0A1E1X1F9"/>
<sequence length="76" mass="9246">LIFFVFYFLWVFPPFFGSSRYSCMKRAFWCHSFPSPLATFSVRSFKVFFFSISFYFFIRYYCFLVLLPSVLLNCFA</sequence>
<keyword evidence="1" id="KW-0472">Membrane</keyword>
<keyword evidence="1" id="KW-1133">Transmembrane helix</keyword>
<evidence type="ECO:0000313" key="2">
    <source>
        <dbReference type="EMBL" id="JAT93087.1"/>
    </source>
</evidence>
<dbReference type="EMBL" id="GFAC01006101">
    <property type="protein sequence ID" value="JAT93087.1"/>
    <property type="molecule type" value="mRNA"/>
</dbReference>
<feature type="transmembrane region" description="Helical" evidence="1">
    <location>
        <begin position="48"/>
        <end position="72"/>
    </location>
</feature>
<protein>
    <submittedName>
        <fullName evidence="2">Uncharacterized protein</fullName>
    </submittedName>
</protein>
<reference evidence="2" key="1">
    <citation type="journal article" date="2017" name="Front. Cell. Infect. Microbiol.">
        <title>The Distinct Transcriptional Response of the Midgut of Amblyomma sculptum and Amblyomma aureolatum Ticks to Rickettsia rickettsii Correlates to Their Differences in Susceptibility to Infection.</title>
        <authorList>
            <person name="Martins L.A."/>
            <person name="Galletti M.F.B.M."/>
            <person name="Ribeiro J.M."/>
            <person name="Fujita A."/>
            <person name="Costa F.B."/>
            <person name="Labruna M.B."/>
            <person name="Daffre S."/>
            <person name="Fogaca A.C."/>
        </authorList>
    </citation>
    <scope>NUCLEOTIDE SEQUENCE</scope>
</reference>
<organism evidence="2">
    <name type="scientific">Amblyomma aureolatum</name>
    <dbReference type="NCBI Taxonomy" id="187763"/>
    <lineage>
        <taxon>Eukaryota</taxon>
        <taxon>Metazoa</taxon>
        <taxon>Ecdysozoa</taxon>
        <taxon>Arthropoda</taxon>
        <taxon>Chelicerata</taxon>
        <taxon>Arachnida</taxon>
        <taxon>Acari</taxon>
        <taxon>Parasitiformes</taxon>
        <taxon>Ixodida</taxon>
        <taxon>Ixodoidea</taxon>
        <taxon>Ixodidae</taxon>
        <taxon>Amblyomminae</taxon>
        <taxon>Amblyomma</taxon>
    </lineage>
</organism>
<proteinExistence type="evidence at transcript level"/>